<comment type="subcellular location">
    <subcellularLocation>
        <location evidence="1">Cell membrane</location>
    </subcellularLocation>
</comment>
<dbReference type="PROSITE" id="PS50893">
    <property type="entry name" value="ABC_TRANSPORTER_2"/>
    <property type="match status" value="1"/>
</dbReference>
<sequence length="281" mass="30361">MVLAIIEVEGLCYTYPDSGTPSLIDVNFKAEPGEFVLITGPSGCGKTTFCRALNGLIPNSYGGDFKGNVVVDGLSTSSTPVYELAQRVGLVFQNPENELFCTTVEREVAFGPENLALPIEEIAMRVEEALEIVGISHLKEKSPEELSGGEQQKVAIAALLAMKPKVLVLDEPTANLDPLSAKSVLELMHRLNQKNGVTVILVEHRLEMVSHLVDRCVVFEGGRIVADGSPREVLYSDMVSELGVGLPKVVQVSKRLSGIIGEPLRFLTSDELASYVRGKVP</sequence>
<dbReference type="GO" id="GO:0016887">
    <property type="term" value="F:ATP hydrolysis activity"/>
    <property type="evidence" value="ECO:0007669"/>
    <property type="project" value="InterPro"/>
</dbReference>
<evidence type="ECO:0000256" key="5">
    <source>
        <dbReference type="ARBA" id="ARBA00022741"/>
    </source>
</evidence>
<comment type="caution">
    <text evidence="11">The sequence shown here is derived from an EMBL/GenBank/DDBJ whole genome shotgun (WGS) entry which is preliminary data.</text>
</comment>
<dbReference type="InterPro" id="IPR003439">
    <property type="entry name" value="ABC_transporter-like_ATP-bd"/>
</dbReference>
<dbReference type="GO" id="GO:0005524">
    <property type="term" value="F:ATP binding"/>
    <property type="evidence" value="ECO:0007669"/>
    <property type="project" value="UniProtKB-KW"/>
</dbReference>
<dbReference type="PROSITE" id="PS00211">
    <property type="entry name" value="ABC_TRANSPORTER_1"/>
    <property type="match status" value="1"/>
</dbReference>
<dbReference type="AlphaFoldDB" id="A0A3S3RZ54"/>
<dbReference type="InterPro" id="IPR027417">
    <property type="entry name" value="P-loop_NTPase"/>
</dbReference>
<dbReference type="SUPFAM" id="SSF52540">
    <property type="entry name" value="P-loop containing nucleoside triphosphate hydrolases"/>
    <property type="match status" value="1"/>
</dbReference>
<keyword evidence="5" id="KW-0547">Nucleotide-binding</keyword>
<gene>
    <name evidence="11" type="ORF">Metus_0783</name>
</gene>
<dbReference type="Pfam" id="PF00005">
    <property type="entry name" value="ABC_tran"/>
    <property type="match status" value="1"/>
</dbReference>
<dbReference type="InterPro" id="IPR015856">
    <property type="entry name" value="ABC_transpr_CbiO/EcfA_su"/>
</dbReference>
<evidence type="ECO:0000313" key="11">
    <source>
        <dbReference type="EMBL" id="RWX72809.1"/>
    </source>
</evidence>
<keyword evidence="6" id="KW-0067">ATP-binding</keyword>
<evidence type="ECO:0000259" key="10">
    <source>
        <dbReference type="PROSITE" id="PS50893"/>
    </source>
</evidence>
<dbReference type="CDD" id="cd03225">
    <property type="entry name" value="ABC_cobalt_CbiO_domain1"/>
    <property type="match status" value="1"/>
</dbReference>
<keyword evidence="3" id="KW-0813">Transport</keyword>
<proteinExistence type="inferred from homology"/>
<keyword evidence="7" id="KW-1278">Translocase</keyword>
<evidence type="ECO:0000256" key="2">
    <source>
        <dbReference type="ARBA" id="ARBA00005417"/>
    </source>
</evidence>
<dbReference type="Gene3D" id="3.40.50.300">
    <property type="entry name" value="P-loop containing nucleotide triphosphate hydrolases"/>
    <property type="match status" value="1"/>
</dbReference>
<dbReference type="InterPro" id="IPR003593">
    <property type="entry name" value="AAA+_ATPase"/>
</dbReference>
<dbReference type="EMBL" id="RXGA01000003">
    <property type="protein sequence ID" value="RWX72809.1"/>
    <property type="molecule type" value="Genomic_DNA"/>
</dbReference>
<evidence type="ECO:0000313" key="12">
    <source>
        <dbReference type="Proteomes" id="UP000288215"/>
    </source>
</evidence>
<keyword evidence="8" id="KW-0472">Membrane</keyword>
<dbReference type="SMART" id="SM00382">
    <property type="entry name" value="AAA"/>
    <property type="match status" value="1"/>
</dbReference>
<dbReference type="GO" id="GO:0043190">
    <property type="term" value="C:ATP-binding cassette (ABC) transporter complex"/>
    <property type="evidence" value="ECO:0007669"/>
    <property type="project" value="TreeGrafter"/>
</dbReference>
<reference evidence="11 12" key="1">
    <citation type="submission" date="2018-12" db="EMBL/GenBank/DDBJ databases">
        <title>The complete genome of the methanogenic archaea of the candidate phylum Verstraetearchaeota, obtained from the metagenome of underground thermal water.</title>
        <authorList>
            <person name="Kadnikov V.V."/>
            <person name="Mardanov A.V."/>
            <person name="Beletsky A.V."/>
            <person name="Karnachuk O.V."/>
            <person name="Ravin N.V."/>
        </authorList>
    </citation>
    <scope>NUCLEOTIDE SEQUENCE [LARGE SCALE GENOMIC DNA]</scope>
    <source>
        <strain evidence="11">Ch88</strain>
    </source>
</reference>
<comment type="similarity">
    <text evidence="2">Belongs to the ABC transporter superfamily.</text>
</comment>
<evidence type="ECO:0000256" key="6">
    <source>
        <dbReference type="ARBA" id="ARBA00022840"/>
    </source>
</evidence>
<dbReference type="GO" id="GO:0042626">
    <property type="term" value="F:ATPase-coupled transmembrane transporter activity"/>
    <property type="evidence" value="ECO:0007669"/>
    <property type="project" value="TreeGrafter"/>
</dbReference>
<comment type="function">
    <text evidence="9">Probably part of an ABC transporter complex. Responsible for energy coupling to the transport system.</text>
</comment>
<evidence type="ECO:0000256" key="8">
    <source>
        <dbReference type="ARBA" id="ARBA00023136"/>
    </source>
</evidence>
<keyword evidence="4" id="KW-1003">Cell membrane</keyword>
<evidence type="ECO:0000256" key="4">
    <source>
        <dbReference type="ARBA" id="ARBA00022475"/>
    </source>
</evidence>
<name>A0A3S3RZ54_METS7</name>
<evidence type="ECO:0000256" key="1">
    <source>
        <dbReference type="ARBA" id="ARBA00004236"/>
    </source>
</evidence>
<dbReference type="PANTHER" id="PTHR43553">
    <property type="entry name" value="HEAVY METAL TRANSPORTER"/>
    <property type="match status" value="1"/>
</dbReference>
<dbReference type="FunFam" id="3.40.50.300:FF:000224">
    <property type="entry name" value="Energy-coupling factor transporter ATP-binding protein EcfA"/>
    <property type="match status" value="1"/>
</dbReference>
<dbReference type="InterPro" id="IPR017871">
    <property type="entry name" value="ABC_transporter-like_CS"/>
</dbReference>
<evidence type="ECO:0000256" key="3">
    <source>
        <dbReference type="ARBA" id="ARBA00022448"/>
    </source>
</evidence>
<evidence type="ECO:0000256" key="7">
    <source>
        <dbReference type="ARBA" id="ARBA00022967"/>
    </source>
</evidence>
<protein>
    <recommendedName>
        <fullName evidence="10">ABC transporter domain-containing protein</fullName>
    </recommendedName>
</protein>
<dbReference type="PANTHER" id="PTHR43553:SF21">
    <property type="entry name" value="ABC TRANSPORTER ATP-BINDING PROTEIN MA_1418-RELATED"/>
    <property type="match status" value="1"/>
</dbReference>
<evidence type="ECO:0000256" key="9">
    <source>
        <dbReference type="ARBA" id="ARBA00025157"/>
    </source>
</evidence>
<dbReference type="InterPro" id="IPR050095">
    <property type="entry name" value="ECF_ABC_transporter_ATP-bd"/>
</dbReference>
<accession>A0A3S3RZ54</accession>
<dbReference type="Proteomes" id="UP000288215">
    <property type="component" value="Unassembled WGS sequence"/>
</dbReference>
<organism evidence="11 12">
    <name type="scientific">Methanosuratincola subterraneus</name>
    <dbReference type="NCBI Taxonomy" id="2593994"/>
    <lineage>
        <taxon>Archaea</taxon>
        <taxon>Thermoproteota</taxon>
        <taxon>Methanosuratincolia</taxon>
        <taxon>Candidatus Methanomethylicales</taxon>
        <taxon>Candidatus Methanomethylicaceae</taxon>
        <taxon>Candidatus Methanosuratincola (ex Vanwonterghem et al. 2016)</taxon>
    </lineage>
</organism>
<feature type="domain" description="ABC transporter" evidence="10">
    <location>
        <begin position="6"/>
        <end position="246"/>
    </location>
</feature>